<evidence type="ECO:0000256" key="5">
    <source>
        <dbReference type="SAM" id="Phobius"/>
    </source>
</evidence>
<evidence type="ECO:0000256" key="3">
    <source>
        <dbReference type="ARBA" id="ARBA00022989"/>
    </source>
</evidence>
<keyword evidence="3 5" id="KW-1133">Transmembrane helix</keyword>
<keyword evidence="2 5" id="KW-0812">Transmembrane</keyword>
<accession>A0A2K1FV40</accession>
<evidence type="ECO:0000256" key="2">
    <source>
        <dbReference type="ARBA" id="ARBA00022692"/>
    </source>
</evidence>
<evidence type="ECO:0000256" key="4">
    <source>
        <dbReference type="ARBA" id="ARBA00023136"/>
    </source>
</evidence>
<dbReference type="Proteomes" id="UP000236268">
    <property type="component" value="Unassembled WGS sequence"/>
</dbReference>
<organism evidence="6 7">
    <name type="scientific">Azospirillum argentinense</name>
    <dbReference type="NCBI Taxonomy" id="2970906"/>
    <lineage>
        <taxon>Bacteria</taxon>
        <taxon>Pseudomonadati</taxon>
        <taxon>Pseudomonadota</taxon>
        <taxon>Alphaproteobacteria</taxon>
        <taxon>Rhodospirillales</taxon>
        <taxon>Azospirillaceae</taxon>
        <taxon>Azospirillum</taxon>
    </lineage>
</organism>
<dbReference type="InterPro" id="IPR002523">
    <property type="entry name" value="MgTranspt_CorA/ZnTranspt_ZntB"/>
</dbReference>
<keyword evidence="6" id="KW-0614">Plasmid</keyword>
<protein>
    <recommendedName>
        <fullName evidence="8">CorA-like Mg2+ transporter protein</fullName>
    </recommendedName>
</protein>
<dbReference type="InterPro" id="IPR045863">
    <property type="entry name" value="CorA_TM1_TM2"/>
</dbReference>
<evidence type="ECO:0008006" key="8">
    <source>
        <dbReference type="Google" id="ProtNLM"/>
    </source>
</evidence>
<feature type="transmembrane region" description="Helical" evidence="5">
    <location>
        <begin position="397"/>
        <end position="420"/>
    </location>
</feature>
<geneLocation type="plasmid" evidence="6">
    <name>p18unnamed</name>
</geneLocation>
<dbReference type="AlphaFoldDB" id="A0A2K1FV40"/>
<dbReference type="GO" id="GO:0016020">
    <property type="term" value="C:membrane"/>
    <property type="evidence" value="ECO:0007669"/>
    <property type="project" value="UniProtKB-SubCell"/>
</dbReference>
<evidence type="ECO:0000313" key="6">
    <source>
        <dbReference type="EMBL" id="PNQ96319.1"/>
    </source>
</evidence>
<sequence>MIDWSCFLVAPLSLTREDMTQMQRSQFWTSWTLRLAEPDPAVLEEAARFFLPSCRDFFMPRSRDLANSPRWTFFPDTWPELLGPDAIPWARVEWVDLLWMDVHPLLLIKVSGDRPFTPDDVKWVAAAAASWHPAHPGARPATWRVGGRELHLRQWILGDVLALPAERWDDVDGRVHWFGQDLPGFNLCHAEPGWPEERVLDDLVLHLALGMASWREEFGPDAATRKTILVHHLQEWANWRLYEWRNRLTLFLAGKATHGQPRNTETYYSLLFAAVCYQRVRLTDFLDQATGPGAGIATLRNSFAAFRRQYLPHRVTTYVMGDRIYDFLRAANHLPEIQKEIEEQIRLADEAERLDLGRQENLTMIVLTTVAALFLPASLLTSAFGMNKMSDLTLEPVFWWGLLAAYVLGVVLVGGLTVAFGRFRLLPKLSALLLSRN</sequence>
<dbReference type="OrthoDB" id="9888393at2"/>
<keyword evidence="4 5" id="KW-0472">Membrane</keyword>
<feature type="transmembrane region" description="Helical" evidence="5">
    <location>
        <begin position="362"/>
        <end position="385"/>
    </location>
</feature>
<dbReference type="Gene3D" id="1.20.58.340">
    <property type="entry name" value="Magnesium transport protein CorA, transmembrane region"/>
    <property type="match status" value="1"/>
</dbReference>
<gene>
    <name evidence="6" type="ORF">C1S70_24085</name>
</gene>
<dbReference type="GO" id="GO:0046873">
    <property type="term" value="F:metal ion transmembrane transporter activity"/>
    <property type="evidence" value="ECO:0007669"/>
    <property type="project" value="InterPro"/>
</dbReference>
<dbReference type="Pfam" id="PF01544">
    <property type="entry name" value="CorA"/>
    <property type="match status" value="1"/>
</dbReference>
<evidence type="ECO:0000313" key="7">
    <source>
        <dbReference type="Proteomes" id="UP000236268"/>
    </source>
</evidence>
<reference evidence="6 7" key="1">
    <citation type="submission" date="2018-01" db="EMBL/GenBank/DDBJ databases">
        <title>Whole genome sequence of Azospirillum brasilense REC3 isolated from strawberry roots.</title>
        <authorList>
            <person name="Fontana C.A."/>
            <person name="Salazar S.M."/>
            <person name="Bassi D."/>
            <person name="Puglisi E."/>
            <person name="Lovaisa N.C."/>
            <person name="Toffoli L.M."/>
            <person name="Pedraza R."/>
            <person name="Cocconcelli P.S."/>
        </authorList>
    </citation>
    <scope>NUCLEOTIDE SEQUENCE [LARGE SCALE GENOMIC DNA]</scope>
    <source>
        <strain evidence="6 7">REC3</strain>
        <plasmid evidence="6">p18unnamed</plasmid>
    </source>
</reference>
<proteinExistence type="predicted"/>
<comment type="caution">
    <text evidence="6">The sequence shown here is derived from an EMBL/GenBank/DDBJ whole genome shotgun (WGS) entry which is preliminary data.</text>
</comment>
<dbReference type="EMBL" id="POWG01000032">
    <property type="protein sequence ID" value="PNQ96319.1"/>
    <property type="molecule type" value="Genomic_DNA"/>
</dbReference>
<dbReference type="SUPFAM" id="SSF144083">
    <property type="entry name" value="Magnesium transport protein CorA, transmembrane region"/>
    <property type="match status" value="1"/>
</dbReference>
<name>A0A2K1FV40_9PROT</name>
<evidence type="ECO:0000256" key="1">
    <source>
        <dbReference type="ARBA" id="ARBA00004141"/>
    </source>
</evidence>
<comment type="subcellular location">
    <subcellularLocation>
        <location evidence="1">Membrane</location>
        <topology evidence="1">Multi-pass membrane protein</topology>
    </subcellularLocation>
</comment>